<protein>
    <recommendedName>
        <fullName evidence="1">Polymerase/histidinol phosphatase N-terminal domain-containing protein</fullName>
    </recommendedName>
</protein>
<dbReference type="Proteomes" id="UP000290106">
    <property type="component" value="Unassembled WGS sequence"/>
</dbReference>
<proteinExistence type="predicted"/>
<sequence length="305" mass="35369">MEKRTLYKEGTYKKGNLHTHTTWSDGVHTPQETAEHYRSKGYDFLALTDHWVYGIHPELNRDDFLVFPGTELDIELPGRKDHHLVGFGLPETNRIPEHYTFEEERKNGVLTTAERIIEYFGQRGNVTLYGHPYWSKVDSTDIKYLQGMIGMEIYNHGSEFFGNNGNSETYFDHFLFVRNRIFCFATDDAHDIGTHDLGGFIMVKTREFTHRGILDAIRDGSFYASGGPLLHDFYVKDSVAYITCEPCQHIYFQTPHRGDHLFSEEGDCLTEGSFALNGDEEYVRVTIKNSRGEKAWTQPIWLWLF</sequence>
<dbReference type="Gene3D" id="3.20.20.140">
    <property type="entry name" value="Metal-dependent hydrolases"/>
    <property type="match status" value="1"/>
</dbReference>
<organism evidence="2 3">
    <name type="scientific">Blautia faecicola</name>
    <dbReference type="NCBI Taxonomy" id="2509240"/>
    <lineage>
        <taxon>Bacteria</taxon>
        <taxon>Bacillati</taxon>
        <taxon>Bacillota</taxon>
        <taxon>Clostridia</taxon>
        <taxon>Lachnospirales</taxon>
        <taxon>Lachnospiraceae</taxon>
        <taxon>Blautia</taxon>
    </lineage>
</organism>
<dbReference type="PANTHER" id="PTHR42924:SF3">
    <property type="entry name" value="POLYMERASE_HISTIDINOL PHOSPHATASE N-TERMINAL DOMAIN-CONTAINING PROTEIN"/>
    <property type="match status" value="1"/>
</dbReference>
<reference evidence="2 3" key="1">
    <citation type="submission" date="2019-01" db="EMBL/GenBank/DDBJ databases">
        <title>Blautia sp. nov. KGMB01111 isolated human feces.</title>
        <authorList>
            <person name="Park J.-E."/>
            <person name="Kim J.-S."/>
            <person name="Park S.-H."/>
        </authorList>
    </citation>
    <scope>NUCLEOTIDE SEQUENCE [LARGE SCALE GENOMIC DNA]</scope>
    <source>
        <strain evidence="2 3">KGMB01111</strain>
    </source>
</reference>
<evidence type="ECO:0000313" key="2">
    <source>
        <dbReference type="EMBL" id="RXS74061.1"/>
    </source>
</evidence>
<evidence type="ECO:0000259" key="1">
    <source>
        <dbReference type="SMART" id="SM00481"/>
    </source>
</evidence>
<dbReference type="SUPFAM" id="SSF89550">
    <property type="entry name" value="PHP domain-like"/>
    <property type="match status" value="1"/>
</dbReference>
<dbReference type="GO" id="GO:0035312">
    <property type="term" value="F:5'-3' DNA exonuclease activity"/>
    <property type="evidence" value="ECO:0007669"/>
    <property type="project" value="TreeGrafter"/>
</dbReference>
<evidence type="ECO:0000313" key="3">
    <source>
        <dbReference type="Proteomes" id="UP000290106"/>
    </source>
</evidence>
<comment type="caution">
    <text evidence="2">The sequence shown here is derived from an EMBL/GenBank/DDBJ whole genome shotgun (WGS) entry which is preliminary data.</text>
</comment>
<dbReference type="AlphaFoldDB" id="A0A4Q1REP9"/>
<dbReference type="RefSeq" id="WP_129256892.1">
    <property type="nucleotide sequence ID" value="NZ_SDKC01000001.1"/>
</dbReference>
<keyword evidence="3" id="KW-1185">Reference proteome</keyword>
<dbReference type="InterPro" id="IPR003141">
    <property type="entry name" value="Pol/His_phosphatase_N"/>
</dbReference>
<name>A0A4Q1REP9_9FIRM</name>
<dbReference type="PANTHER" id="PTHR42924">
    <property type="entry name" value="EXONUCLEASE"/>
    <property type="match status" value="1"/>
</dbReference>
<dbReference type="SMART" id="SM00481">
    <property type="entry name" value="POLIIIAc"/>
    <property type="match status" value="1"/>
</dbReference>
<feature type="domain" description="Polymerase/histidinol phosphatase N-terminal" evidence="1">
    <location>
        <begin position="15"/>
        <end position="76"/>
    </location>
</feature>
<dbReference type="EMBL" id="SDKC01000001">
    <property type="protein sequence ID" value="RXS74061.1"/>
    <property type="molecule type" value="Genomic_DNA"/>
</dbReference>
<gene>
    <name evidence="2" type="ORF">ETP43_01570</name>
</gene>
<dbReference type="InterPro" id="IPR016195">
    <property type="entry name" value="Pol/histidinol_Pase-like"/>
</dbReference>
<accession>A0A4Q1REP9</accession>
<dbReference type="InterPro" id="IPR052018">
    <property type="entry name" value="PHP_domain"/>
</dbReference>
<dbReference type="GO" id="GO:0004534">
    <property type="term" value="F:5'-3' RNA exonuclease activity"/>
    <property type="evidence" value="ECO:0007669"/>
    <property type="project" value="TreeGrafter"/>
</dbReference>
<dbReference type="OrthoDB" id="9804333at2"/>